<keyword evidence="5" id="KW-0809">Transit peptide</keyword>
<evidence type="ECO:0000256" key="6">
    <source>
        <dbReference type="ARBA" id="ARBA00022982"/>
    </source>
</evidence>
<evidence type="ECO:0000256" key="10">
    <source>
        <dbReference type="ARBA" id="ARBA00024039"/>
    </source>
</evidence>
<comment type="subcellular location">
    <subcellularLocation>
        <location evidence="1">Plastid</location>
        <location evidence="1">Chloroplast</location>
    </subcellularLocation>
</comment>
<dbReference type="SUPFAM" id="SSF52833">
    <property type="entry name" value="Thioredoxin-like"/>
    <property type="match status" value="1"/>
</dbReference>
<feature type="chain" id="PRO_5031543839" description="Thioredoxin domain-containing protein" evidence="11">
    <location>
        <begin position="23"/>
        <end position="176"/>
    </location>
</feature>
<name>A0A7S4AGT3_9STRA</name>
<evidence type="ECO:0000259" key="12">
    <source>
        <dbReference type="PROSITE" id="PS51352"/>
    </source>
</evidence>
<dbReference type="PANTHER" id="PTHR47834:SF2">
    <property type="entry name" value="THIOREDOXIN-LIKE PROTEIN CITRX, CHLOROPLASTIC"/>
    <property type="match status" value="1"/>
</dbReference>
<dbReference type="GO" id="GO:0015035">
    <property type="term" value="F:protein-disulfide reductase activity"/>
    <property type="evidence" value="ECO:0007669"/>
    <property type="project" value="InterPro"/>
</dbReference>
<evidence type="ECO:0000256" key="8">
    <source>
        <dbReference type="ARBA" id="ARBA00023157"/>
    </source>
</evidence>
<dbReference type="InterPro" id="IPR036249">
    <property type="entry name" value="Thioredoxin-like_sf"/>
</dbReference>
<gene>
    <name evidence="13" type="ORF">PAUS00366_LOCUS7499</name>
</gene>
<feature type="signal peptide" evidence="11">
    <location>
        <begin position="1"/>
        <end position="22"/>
    </location>
</feature>
<keyword evidence="11" id="KW-0732">Signal</keyword>
<comment type="similarity">
    <text evidence="10">Belongs to the thioredoxin family. Plant CITRX-type subfamily.</text>
</comment>
<keyword evidence="6" id="KW-0249">Electron transport</keyword>
<proteinExistence type="inferred from homology"/>
<evidence type="ECO:0000256" key="9">
    <source>
        <dbReference type="ARBA" id="ARBA00023284"/>
    </source>
</evidence>
<dbReference type="PROSITE" id="PS51352">
    <property type="entry name" value="THIOREDOXIN_2"/>
    <property type="match status" value="1"/>
</dbReference>
<feature type="domain" description="Thioredoxin" evidence="12">
    <location>
        <begin position="20"/>
        <end position="152"/>
    </location>
</feature>
<evidence type="ECO:0000256" key="3">
    <source>
        <dbReference type="ARBA" id="ARBA00022528"/>
    </source>
</evidence>
<dbReference type="EMBL" id="HBIX01009894">
    <property type="protein sequence ID" value="CAE0714747.1"/>
    <property type="molecule type" value="Transcribed_RNA"/>
</dbReference>
<accession>A0A7S4AGT3</accession>
<dbReference type="Gene3D" id="3.40.30.10">
    <property type="entry name" value="Glutaredoxin"/>
    <property type="match status" value="1"/>
</dbReference>
<keyword evidence="2" id="KW-0813">Transport</keyword>
<keyword evidence="7" id="KW-0560">Oxidoreductase</keyword>
<evidence type="ECO:0000313" key="13">
    <source>
        <dbReference type="EMBL" id="CAE0714747.1"/>
    </source>
</evidence>
<dbReference type="AlphaFoldDB" id="A0A7S4AGT3"/>
<protein>
    <recommendedName>
        <fullName evidence="12">Thioredoxin domain-containing protein</fullName>
    </recommendedName>
</protein>
<keyword evidence="4" id="KW-0934">Plastid</keyword>
<sequence length="176" mass="19517">MMSSTICFLVTIACLWISSSNAFMAAPALTRRAALFMADGEEVKSAPKVSGEQLEMMLQEWETPLVIDAYATWCGPCLLMSPEYEEAAKELEGKVRFVKLDTDESEQMAARLAINGLPTLLFLDKYTPPEGSDEEVSKEEQEAQAVLKGRIEGALRKQNILDLCDHYFFGGPEPTL</sequence>
<dbReference type="GO" id="GO:0045454">
    <property type="term" value="P:cell redox homeostasis"/>
    <property type="evidence" value="ECO:0007669"/>
    <property type="project" value="InterPro"/>
</dbReference>
<evidence type="ECO:0000256" key="7">
    <source>
        <dbReference type="ARBA" id="ARBA00023002"/>
    </source>
</evidence>
<evidence type="ECO:0000256" key="5">
    <source>
        <dbReference type="ARBA" id="ARBA00022946"/>
    </source>
</evidence>
<evidence type="ECO:0000256" key="2">
    <source>
        <dbReference type="ARBA" id="ARBA00022448"/>
    </source>
</evidence>
<evidence type="ECO:0000256" key="1">
    <source>
        <dbReference type="ARBA" id="ARBA00004229"/>
    </source>
</evidence>
<organism evidence="13">
    <name type="scientific">Pseudo-nitzschia australis</name>
    <dbReference type="NCBI Taxonomy" id="44445"/>
    <lineage>
        <taxon>Eukaryota</taxon>
        <taxon>Sar</taxon>
        <taxon>Stramenopiles</taxon>
        <taxon>Ochrophyta</taxon>
        <taxon>Bacillariophyta</taxon>
        <taxon>Bacillariophyceae</taxon>
        <taxon>Bacillariophycidae</taxon>
        <taxon>Bacillariales</taxon>
        <taxon>Bacillariaceae</taxon>
        <taxon>Pseudo-nitzschia</taxon>
    </lineage>
</organism>
<dbReference type="Pfam" id="PF00085">
    <property type="entry name" value="Thioredoxin"/>
    <property type="match status" value="1"/>
</dbReference>
<keyword evidence="9" id="KW-0676">Redox-active center</keyword>
<evidence type="ECO:0000256" key="11">
    <source>
        <dbReference type="SAM" id="SignalP"/>
    </source>
</evidence>
<dbReference type="GO" id="GO:0009507">
    <property type="term" value="C:chloroplast"/>
    <property type="evidence" value="ECO:0007669"/>
    <property type="project" value="UniProtKB-SubCell"/>
</dbReference>
<dbReference type="InterPro" id="IPR044182">
    <property type="entry name" value="CITRX"/>
</dbReference>
<keyword evidence="3" id="KW-0150">Chloroplast</keyword>
<evidence type="ECO:0000256" key="4">
    <source>
        <dbReference type="ARBA" id="ARBA00022640"/>
    </source>
</evidence>
<dbReference type="CDD" id="cd02947">
    <property type="entry name" value="TRX_family"/>
    <property type="match status" value="1"/>
</dbReference>
<keyword evidence="8" id="KW-1015">Disulfide bond</keyword>
<reference evidence="13" key="1">
    <citation type="submission" date="2021-01" db="EMBL/GenBank/DDBJ databases">
        <authorList>
            <person name="Corre E."/>
            <person name="Pelletier E."/>
            <person name="Niang G."/>
            <person name="Scheremetjew M."/>
            <person name="Finn R."/>
            <person name="Kale V."/>
            <person name="Holt S."/>
            <person name="Cochrane G."/>
            <person name="Meng A."/>
            <person name="Brown T."/>
            <person name="Cohen L."/>
        </authorList>
    </citation>
    <scope>NUCLEOTIDE SEQUENCE</scope>
    <source>
        <strain evidence="13">10249 10 AB</strain>
    </source>
</reference>
<dbReference type="PANTHER" id="PTHR47834">
    <property type="entry name" value="THIOREDOXIN-LIKE PROTEIN CITRX, CHLOROPLASTIC"/>
    <property type="match status" value="1"/>
</dbReference>
<dbReference type="InterPro" id="IPR013766">
    <property type="entry name" value="Thioredoxin_domain"/>
</dbReference>